<gene>
    <name evidence="2" type="ORF">IW245_000269</name>
</gene>
<organism evidence="2 3">
    <name type="scientific">Longispora fulva</name>
    <dbReference type="NCBI Taxonomy" id="619741"/>
    <lineage>
        <taxon>Bacteria</taxon>
        <taxon>Bacillati</taxon>
        <taxon>Actinomycetota</taxon>
        <taxon>Actinomycetes</taxon>
        <taxon>Micromonosporales</taxon>
        <taxon>Micromonosporaceae</taxon>
        <taxon>Longispora</taxon>
    </lineage>
</organism>
<evidence type="ECO:0000313" key="3">
    <source>
        <dbReference type="Proteomes" id="UP000622552"/>
    </source>
</evidence>
<name>A0A8J7G6Y0_9ACTN</name>
<comment type="caution">
    <text evidence="2">The sequence shown here is derived from an EMBL/GenBank/DDBJ whole genome shotgun (WGS) entry which is preliminary data.</text>
</comment>
<dbReference type="AlphaFoldDB" id="A0A8J7G6Y0"/>
<reference evidence="2" key="1">
    <citation type="submission" date="2020-11" db="EMBL/GenBank/DDBJ databases">
        <title>Sequencing the genomes of 1000 actinobacteria strains.</title>
        <authorList>
            <person name="Klenk H.-P."/>
        </authorList>
    </citation>
    <scope>NUCLEOTIDE SEQUENCE</scope>
    <source>
        <strain evidence="2">DSM 45356</strain>
    </source>
</reference>
<dbReference type="RefSeq" id="WP_197001355.1">
    <property type="nucleotide sequence ID" value="NZ_BONS01000026.1"/>
</dbReference>
<dbReference type="Proteomes" id="UP000622552">
    <property type="component" value="Unassembled WGS sequence"/>
</dbReference>
<keyword evidence="3" id="KW-1185">Reference proteome</keyword>
<accession>A0A8J7G6Y0</accession>
<evidence type="ECO:0000256" key="1">
    <source>
        <dbReference type="SAM" id="MobiDB-lite"/>
    </source>
</evidence>
<dbReference type="EMBL" id="JADOUF010000001">
    <property type="protein sequence ID" value="MBG6134075.1"/>
    <property type="molecule type" value="Genomic_DNA"/>
</dbReference>
<evidence type="ECO:0000313" key="2">
    <source>
        <dbReference type="EMBL" id="MBG6134075.1"/>
    </source>
</evidence>
<feature type="region of interest" description="Disordered" evidence="1">
    <location>
        <begin position="33"/>
        <end position="58"/>
    </location>
</feature>
<proteinExistence type="predicted"/>
<protein>
    <submittedName>
        <fullName evidence="2">Uncharacterized protein</fullName>
    </submittedName>
</protein>
<sequence length="58" mass="5867">MARTPLGTRTCPLTGVTLLAGAATSAFQPNGTYRRSTVSGTHKADSGAGGYTLAVTRP</sequence>